<evidence type="ECO:0000313" key="14">
    <source>
        <dbReference type="EMBL" id="EPZ13858.1"/>
    </source>
</evidence>
<keyword evidence="10 11" id="KW-0472">Membrane</keyword>
<dbReference type="InterPro" id="IPR036097">
    <property type="entry name" value="HisK_dim/P_sf"/>
</dbReference>
<dbReference type="InterPro" id="IPR050428">
    <property type="entry name" value="TCS_sensor_his_kinase"/>
</dbReference>
<dbReference type="InterPro" id="IPR003594">
    <property type="entry name" value="HATPase_dom"/>
</dbReference>
<gene>
    <name evidence="14" type="ORF">M622_07755</name>
</gene>
<evidence type="ECO:0000256" key="10">
    <source>
        <dbReference type="ARBA" id="ARBA00023136"/>
    </source>
</evidence>
<evidence type="ECO:0000256" key="8">
    <source>
        <dbReference type="ARBA" id="ARBA00022989"/>
    </source>
</evidence>
<evidence type="ECO:0000256" key="11">
    <source>
        <dbReference type="SAM" id="Phobius"/>
    </source>
</evidence>
<comment type="subcellular location">
    <subcellularLocation>
        <location evidence="2">Membrane</location>
        <topology evidence="2">Multi-pass membrane protein</topology>
    </subcellularLocation>
</comment>
<keyword evidence="8 11" id="KW-1133">Transmembrane helix</keyword>
<dbReference type="SMART" id="SM00387">
    <property type="entry name" value="HATPase_c"/>
    <property type="match status" value="1"/>
</dbReference>
<keyword evidence="5" id="KW-0808">Transferase</keyword>
<dbReference type="CDD" id="cd00082">
    <property type="entry name" value="HisKA"/>
    <property type="match status" value="1"/>
</dbReference>
<keyword evidence="6 11" id="KW-0812">Transmembrane</keyword>
<reference evidence="14 15" key="1">
    <citation type="submission" date="2013-06" db="EMBL/GenBank/DDBJ databases">
        <title>Draft genome sequence of Thauera terpenica.</title>
        <authorList>
            <person name="Liu B."/>
            <person name="Frostegard A.H."/>
            <person name="Shapleigh J.P."/>
        </authorList>
    </citation>
    <scope>NUCLEOTIDE SEQUENCE [LARGE SCALE GENOMIC DNA]</scope>
    <source>
        <strain evidence="14 15">58Eu</strain>
    </source>
</reference>
<dbReference type="OrthoDB" id="8583694at2"/>
<dbReference type="PANTHER" id="PTHR45436">
    <property type="entry name" value="SENSOR HISTIDINE KINASE YKOH"/>
    <property type="match status" value="1"/>
</dbReference>
<dbReference type="Pfam" id="PF02518">
    <property type="entry name" value="HATPase_c"/>
    <property type="match status" value="1"/>
</dbReference>
<dbReference type="Gene3D" id="1.10.287.130">
    <property type="match status" value="1"/>
</dbReference>
<dbReference type="SMART" id="SM00388">
    <property type="entry name" value="HisKA"/>
    <property type="match status" value="1"/>
</dbReference>
<comment type="caution">
    <text evidence="14">The sequence shown here is derived from an EMBL/GenBank/DDBJ whole genome shotgun (WGS) entry which is preliminary data.</text>
</comment>
<dbReference type="GO" id="GO:0000155">
    <property type="term" value="F:phosphorelay sensor kinase activity"/>
    <property type="evidence" value="ECO:0007669"/>
    <property type="project" value="InterPro"/>
</dbReference>
<feature type="transmembrane region" description="Helical" evidence="11">
    <location>
        <begin position="16"/>
        <end position="40"/>
    </location>
</feature>
<dbReference type="SUPFAM" id="SSF47384">
    <property type="entry name" value="Homodimeric domain of signal transducing histidine kinase"/>
    <property type="match status" value="1"/>
</dbReference>
<dbReference type="RefSeq" id="WP_021250964.1">
    <property type="nucleotide sequence ID" value="NZ_ATJV01000114.1"/>
</dbReference>
<proteinExistence type="predicted"/>
<keyword evidence="4" id="KW-0597">Phosphoprotein</keyword>
<dbReference type="InterPro" id="IPR036890">
    <property type="entry name" value="HATPase_C_sf"/>
</dbReference>
<dbReference type="PROSITE" id="PS50109">
    <property type="entry name" value="HIS_KIN"/>
    <property type="match status" value="1"/>
</dbReference>
<feature type="domain" description="HAMP" evidence="13">
    <location>
        <begin position="176"/>
        <end position="228"/>
    </location>
</feature>
<dbReference type="InterPro" id="IPR004358">
    <property type="entry name" value="Sig_transdc_His_kin-like_C"/>
</dbReference>
<dbReference type="InterPro" id="IPR005467">
    <property type="entry name" value="His_kinase_dom"/>
</dbReference>
<evidence type="ECO:0000256" key="9">
    <source>
        <dbReference type="ARBA" id="ARBA00023012"/>
    </source>
</evidence>
<comment type="catalytic activity">
    <reaction evidence="1">
        <text>ATP + protein L-histidine = ADP + protein N-phospho-L-histidine.</text>
        <dbReference type="EC" id="2.7.13.3"/>
    </reaction>
</comment>
<dbReference type="eggNOG" id="COG2205">
    <property type="taxonomic scope" value="Bacteria"/>
</dbReference>
<dbReference type="PRINTS" id="PR00344">
    <property type="entry name" value="BCTRLSENSOR"/>
</dbReference>
<organism evidence="14 15">
    <name type="scientific">Thauera terpenica 58Eu</name>
    <dbReference type="NCBI Taxonomy" id="1348657"/>
    <lineage>
        <taxon>Bacteria</taxon>
        <taxon>Pseudomonadati</taxon>
        <taxon>Pseudomonadota</taxon>
        <taxon>Betaproteobacteria</taxon>
        <taxon>Rhodocyclales</taxon>
        <taxon>Zoogloeaceae</taxon>
        <taxon>Thauera</taxon>
    </lineage>
</organism>
<dbReference type="GO" id="GO:0005886">
    <property type="term" value="C:plasma membrane"/>
    <property type="evidence" value="ECO:0007669"/>
    <property type="project" value="TreeGrafter"/>
</dbReference>
<dbReference type="STRING" id="1348657.M622_07755"/>
<evidence type="ECO:0000256" key="4">
    <source>
        <dbReference type="ARBA" id="ARBA00022553"/>
    </source>
</evidence>
<evidence type="ECO:0000256" key="7">
    <source>
        <dbReference type="ARBA" id="ARBA00022777"/>
    </source>
</evidence>
<dbReference type="InterPro" id="IPR003660">
    <property type="entry name" value="HAMP_dom"/>
</dbReference>
<evidence type="ECO:0000259" key="12">
    <source>
        <dbReference type="PROSITE" id="PS50109"/>
    </source>
</evidence>
<dbReference type="AlphaFoldDB" id="T0AT50"/>
<accession>T0AT50</accession>
<evidence type="ECO:0000259" key="13">
    <source>
        <dbReference type="PROSITE" id="PS50885"/>
    </source>
</evidence>
<evidence type="ECO:0000313" key="15">
    <source>
        <dbReference type="Proteomes" id="UP000015455"/>
    </source>
</evidence>
<dbReference type="PROSITE" id="PS50885">
    <property type="entry name" value="HAMP"/>
    <property type="match status" value="1"/>
</dbReference>
<dbReference type="InterPro" id="IPR003661">
    <property type="entry name" value="HisK_dim/P_dom"/>
</dbReference>
<evidence type="ECO:0000256" key="5">
    <source>
        <dbReference type="ARBA" id="ARBA00022679"/>
    </source>
</evidence>
<evidence type="ECO:0000256" key="1">
    <source>
        <dbReference type="ARBA" id="ARBA00000085"/>
    </source>
</evidence>
<dbReference type="Gene3D" id="3.30.565.10">
    <property type="entry name" value="Histidine kinase-like ATPase, C-terminal domain"/>
    <property type="match status" value="1"/>
</dbReference>
<dbReference type="PATRIC" id="fig|1348657.5.peg.3582"/>
<dbReference type="EMBL" id="ATJV01000114">
    <property type="protein sequence ID" value="EPZ13858.1"/>
    <property type="molecule type" value="Genomic_DNA"/>
</dbReference>
<feature type="domain" description="Histidine kinase" evidence="12">
    <location>
        <begin position="236"/>
        <end position="456"/>
    </location>
</feature>
<feature type="transmembrane region" description="Helical" evidence="11">
    <location>
        <begin position="157"/>
        <end position="175"/>
    </location>
</feature>
<sequence length="459" mass="49839">MAGAQNPLRQSLQFRLSAWVSALLLGVAVVAGAFSFITAFEEANELQDDTLRQIAALIDRNHLPVTTASEQLPEFASDSDVQVVVQMLPNVREQTPRSSATPLRLPAELPDGLQTVMVEDESWRLFVTTLAADRRFVVGQQTAVRDETARDGALRTLMPFVILIPILLVVLRDVIRRMLKPMRDLATELDGRSDQDLGALGATGLPTEVRPFVVAINRMLMRVEQSVSQQRRFLADAAHELRSPLTALSLQAERLAGTLMSDAAGERLAALRQGIRRARLLLDQLLTLARVQDAPSAAATPVSVLGVFRQVIEELHPQATAKSIDIGVTSEEDVSIALTEFDLQTLVRNLVDNAIKYTPVRGRVDLAVGVDVGVSVREVVVQVSDSGPGIAPEARARVFEPFHRLLGNDEIGSGLGLSIVKAIADRCGATVALDYTDVARSTGLRVTLTFSRPVELDST</sequence>
<keyword evidence="15" id="KW-1185">Reference proteome</keyword>
<dbReference type="EC" id="2.7.13.3" evidence="3"/>
<protein>
    <recommendedName>
        <fullName evidence="3">histidine kinase</fullName>
        <ecNumber evidence="3">2.7.13.3</ecNumber>
    </recommendedName>
</protein>
<keyword evidence="9" id="KW-0902">Two-component regulatory system</keyword>
<dbReference type="Pfam" id="PF00512">
    <property type="entry name" value="HisKA"/>
    <property type="match status" value="1"/>
</dbReference>
<keyword evidence="7" id="KW-0418">Kinase</keyword>
<dbReference type="Proteomes" id="UP000015455">
    <property type="component" value="Unassembled WGS sequence"/>
</dbReference>
<evidence type="ECO:0000256" key="3">
    <source>
        <dbReference type="ARBA" id="ARBA00012438"/>
    </source>
</evidence>
<dbReference type="PANTHER" id="PTHR45436:SF15">
    <property type="entry name" value="SENSOR HISTIDINE KINASE CUSS"/>
    <property type="match status" value="1"/>
</dbReference>
<evidence type="ECO:0000256" key="6">
    <source>
        <dbReference type="ARBA" id="ARBA00022692"/>
    </source>
</evidence>
<dbReference type="SUPFAM" id="SSF55874">
    <property type="entry name" value="ATPase domain of HSP90 chaperone/DNA topoisomerase II/histidine kinase"/>
    <property type="match status" value="1"/>
</dbReference>
<evidence type="ECO:0000256" key="2">
    <source>
        <dbReference type="ARBA" id="ARBA00004141"/>
    </source>
</evidence>
<name>T0AT50_9RHOO</name>